<proteinExistence type="predicted"/>
<protein>
    <submittedName>
        <fullName evidence="1">Uncharacterized protein</fullName>
    </submittedName>
</protein>
<dbReference type="EMBL" id="JAXQPW010000005">
    <property type="protein sequence ID" value="MDZ5662770.1"/>
    <property type="molecule type" value="Genomic_DNA"/>
</dbReference>
<sequence>MPWEHELFALLDDLEGQAAAAWEADREAELADRARSEYGAVTLASRLMASRGQVVALDLPHLGRIEGRLDRAASEWCLLSGTGQDWLVPLGAVVGVRGASARSVPEVAWSPVDRLGLRAALRRLAEAGARCLVHLADGTRHEAYVDRVGADFAECRTAGDAPAGVLLVPFSALVAVQSREDQVASTS</sequence>
<dbReference type="Proteomes" id="UP001291999">
    <property type="component" value="Unassembled WGS sequence"/>
</dbReference>
<name>A0ABU5KE93_9ACTN</name>
<evidence type="ECO:0000313" key="2">
    <source>
        <dbReference type="Proteomes" id="UP001291999"/>
    </source>
</evidence>
<evidence type="ECO:0000313" key="1">
    <source>
        <dbReference type="EMBL" id="MDZ5662770.1"/>
    </source>
</evidence>
<gene>
    <name evidence="1" type="ORF">SFC79_13430</name>
</gene>
<keyword evidence="2" id="KW-1185">Reference proteome</keyword>
<organism evidence="1 2">
    <name type="scientific">Nocardioides renjunii</name>
    <dbReference type="NCBI Taxonomy" id="3095075"/>
    <lineage>
        <taxon>Bacteria</taxon>
        <taxon>Bacillati</taxon>
        <taxon>Actinomycetota</taxon>
        <taxon>Actinomycetes</taxon>
        <taxon>Propionibacteriales</taxon>
        <taxon>Nocardioidaceae</taxon>
        <taxon>Nocardioides</taxon>
    </lineage>
</organism>
<dbReference type="RefSeq" id="WP_322424729.1">
    <property type="nucleotide sequence ID" value="NZ_JAXQPW010000005.1"/>
</dbReference>
<reference evidence="1 2" key="1">
    <citation type="submission" date="2023-11" db="EMBL/GenBank/DDBJ databases">
        <title>Novel species in genus Nocardioides.</title>
        <authorList>
            <person name="Zhou H."/>
        </authorList>
    </citation>
    <scope>NUCLEOTIDE SEQUENCE [LARGE SCALE GENOMIC DNA]</scope>
    <source>
        <strain evidence="1 2">S-58</strain>
    </source>
</reference>
<accession>A0ABU5KE93</accession>
<comment type="caution">
    <text evidence="1">The sequence shown here is derived from an EMBL/GenBank/DDBJ whole genome shotgun (WGS) entry which is preliminary data.</text>
</comment>